<evidence type="ECO:0000256" key="5">
    <source>
        <dbReference type="ARBA" id="ARBA00022989"/>
    </source>
</evidence>
<feature type="domain" description="Major facilitator superfamily (MFS) profile" evidence="10">
    <location>
        <begin position="109"/>
        <end position="551"/>
    </location>
</feature>
<dbReference type="PRINTS" id="PR00171">
    <property type="entry name" value="SUGRTRNSPORT"/>
</dbReference>
<sequence>MAKNWSNVTVVSAVPSQLPFLISSPPLKSPTTSWSSSLSLSTPRSRITSSKHRSAVSKPGSLTAAMFVSSRLSTKSKRYASLDDDSGISSSLSGEGSEDSVDWIAAIFPFLFPAIGGALFGYDIGATSGALISLTSPELSGTAWYSLTPFQTGIVVSGSLYGALIGSILAFKISDGLGRRKELLVAAALYILGSVGTYFANSLNLLLVGRLIYGLGIGLAMHGAPLYIAETSPPQIRGTLVSLKEAFIVLGILLGYLVGNAEIGAVGGWRFMYGFAAPVAVIMGLGMGWLPPSPRWLLLRAVQGKETLQAAKRHATQALSRLRNGRISSDILEEQVERSLESIQSSNVKEEPTFSEVFEGSSLKALKVGAGLVFFQQVTGQPSVLYYAASILQSAGFSAAADATRVSIVIGVFKLLLTGVAILKVDDLGRRPLLIGGVGGIVLSLFLLAGYYSIGQGYPVLAVISLLLYVSCYQISFGPISWLMVSEIFPLRTRGRALSIAVLVNFASNALVTLLFAPIQNFLGASMTFVTFGVIGVISLLFIMSSVPETKGLTLEEIEAKISKV</sequence>
<evidence type="ECO:0000256" key="6">
    <source>
        <dbReference type="ARBA" id="ARBA00023136"/>
    </source>
</evidence>
<keyword evidence="6 9" id="KW-0472">Membrane</keyword>
<keyword evidence="12" id="KW-1185">Reference proteome</keyword>
<feature type="transmembrane region" description="Helical" evidence="9">
    <location>
        <begin position="460"/>
        <end position="485"/>
    </location>
</feature>
<dbReference type="PROSITE" id="PS50850">
    <property type="entry name" value="MFS"/>
    <property type="match status" value="1"/>
</dbReference>
<dbReference type="NCBIfam" id="TIGR00879">
    <property type="entry name" value="SP"/>
    <property type="match status" value="1"/>
</dbReference>
<dbReference type="InterPro" id="IPR036259">
    <property type="entry name" value="MFS_trans_sf"/>
</dbReference>
<feature type="transmembrane region" description="Helical" evidence="9">
    <location>
        <begin position="407"/>
        <end position="425"/>
    </location>
</feature>
<dbReference type="PROSITE" id="PS00217">
    <property type="entry name" value="SUGAR_TRANSPORT_2"/>
    <property type="match status" value="1"/>
</dbReference>
<feature type="transmembrane region" description="Helical" evidence="9">
    <location>
        <begin position="241"/>
        <end position="259"/>
    </location>
</feature>
<dbReference type="OMA" id="TGSHMES"/>
<keyword evidence="3 7" id="KW-0813">Transport</keyword>
<dbReference type="PANTHER" id="PTHR48023:SF4">
    <property type="entry name" value="D-XYLOSE-PROTON SYMPORTER-LIKE 2"/>
    <property type="match status" value="1"/>
</dbReference>
<dbReference type="EMBL" id="CM035414">
    <property type="protein sequence ID" value="KAH7429178.1"/>
    <property type="molecule type" value="Genomic_DNA"/>
</dbReference>
<dbReference type="InterPro" id="IPR050820">
    <property type="entry name" value="MFS_Sugar_Transporter"/>
</dbReference>
<comment type="subcellular location">
    <subcellularLocation>
        <location evidence="1">Membrane</location>
        <topology evidence="1">Multi-pass membrane protein</topology>
    </subcellularLocation>
</comment>
<evidence type="ECO:0000313" key="12">
    <source>
        <dbReference type="Proteomes" id="UP000825935"/>
    </source>
</evidence>
<dbReference type="PANTHER" id="PTHR48023">
    <property type="entry name" value="D-XYLOSE-PROTON SYMPORTER-LIKE 2"/>
    <property type="match status" value="1"/>
</dbReference>
<feature type="region of interest" description="Disordered" evidence="8">
    <location>
        <begin position="27"/>
        <end position="57"/>
    </location>
</feature>
<dbReference type="Gene3D" id="1.20.1250.20">
    <property type="entry name" value="MFS general substrate transporter like domains"/>
    <property type="match status" value="1"/>
</dbReference>
<proteinExistence type="inferred from homology"/>
<dbReference type="AlphaFoldDB" id="A0A8T2U9I4"/>
<evidence type="ECO:0000313" key="11">
    <source>
        <dbReference type="EMBL" id="KAH7429179.1"/>
    </source>
</evidence>
<organism evidence="11 12">
    <name type="scientific">Ceratopteris richardii</name>
    <name type="common">Triangle waterfern</name>
    <dbReference type="NCBI Taxonomy" id="49495"/>
    <lineage>
        <taxon>Eukaryota</taxon>
        <taxon>Viridiplantae</taxon>
        <taxon>Streptophyta</taxon>
        <taxon>Embryophyta</taxon>
        <taxon>Tracheophyta</taxon>
        <taxon>Polypodiopsida</taxon>
        <taxon>Polypodiidae</taxon>
        <taxon>Polypodiales</taxon>
        <taxon>Pteridineae</taxon>
        <taxon>Pteridaceae</taxon>
        <taxon>Parkerioideae</taxon>
        <taxon>Ceratopteris</taxon>
    </lineage>
</organism>
<feature type="transmembrane region" description="Helical" evidence="9">
    <location>
        <begin position="207"/>
        <end position="229"/>
    </location>
</feature>
<dbReference type="InterPro" id="IPR005828">
    <property type="entry name" value="MFS_sugar_transport-like"/>
</dbReference>
<evidence type="ECO:0000256" key="1">
    <source>
        <dbReference type="ARBA" id="ARBA00004141"/>
    </source>
</evidence>
<evidence type="ECO:0000256" key="7">
    <source>
        <dbReference type="RuleBase" id="RU003346"/>
    </source>
</evidence>
<dbReference type="PROSITE" id="PS00216">
    <property type="entry name" value="SUGAR_TRANSPORT_1"/>
    <property type="match status" value="1"/>
</dbReference>
<dbReference type="GO" id="GO:0016020">
    <property type="term" value="C:membrane"/>
    <property type="evidence" value="ECO:0007669"/>
    <property type="project" value="UniProtKB-SubCell"/>
</dbReference>
<keyword evidence="5 9" id="KW-1133">Transmembrane helix</keyword>
<evidence type="ECO:0000256" key="8">
    <source>
        <dbReference type="SAM" id="MobiDB-lite"/>
    </source>
</evidence>
<feature type="transmembrane region" description="Helical" evidence="9">
    <location>
        <begin position="142"/>
        <end position="171"/>
    </location>
</feature>
<protein>
    <recommendedName>
        <fullName evidence="10">Major facilitator superfamily (MFS) profile domain-containing protein</fullName>
    </recommendedName>
</protein>
<feature type="transmembrane region" description="Helical" evidence="9">
    <location>
        <begin position="183"/>
        <end position="201"/>
    </location>
</feature>
<keyword evidence="4 9" id="KW-0812">Transmembrane</keyword>
<feature type="transmembrane region" description="Helical" evidence="9">
    <location>
        <begin position="497"/>
        <end position="516"/>
    </location>
</feature>
<dbReference type="InterPro" id="IPR020846">
    <property type="entry name" value="MFS_dom"/>
</dbReference>
<comment type="caution">
    <text evidence="11">The sequence shown here is derived from an EMBL/GenBank/DDBJ whole genome shotgun (WGS) entry which is preliminary data.</text>
</comment>
<feature type="transmembrane region" description="Helical" evidence="9">
    <location>
        <begin position="103"/>
        <end position="122"/>
    </location>
</feature>
<dbReference type="SUPFAM" id="SSF103473">
    <property type="entry name" value="MFS general substrate transporter"/>
    <property type="match status" value="1"/>
</dbReference>
<evidence type="ECO:0000256" key="2">
    <source>
        <dbReference type="ARBA" id="ARBA00010992"/>
    </source>
</evidence>
<dbReference type="FunFam" id="1.20.1250.20:FF:000118">
    <property type="entry name" value="D-xylose-proton symporter-like 3, chloroplastic"/>
    <property type="match status" value="1"/>
</dbReference>
<dbReference type="InterPro" id="IPR003663">
    <property type="entry name" value="Sugar/inositol_transpt"/>
</dbReference>
<dbReference type="Pfam" id="PF00083">
    <property type="entry name" value="Sugar_tr"/>
    <property type="match status" value="1"/>
</dbReference>
<evidence type="ECO:0000256" key="4">
    <source>
        <dbReference type="ARBA" id="ARBA00022692"/>
    </source>
</evidence>
<name>A0A8T2U9I4_CERRI</name>
<feature type="transmembrane region" description="Helical" evidence="9">
    <location>
        <begin position="522"/>
        <end position="543"/>
    </location>
</feature>
<accession>A0A8T2U9I4</accession>
<dbReference type="EMBL" id="CM035414">
    <property type="protein sequence ID" value="KAH7429179.1"/>
    <property type="molecule type" value="Genomic_DNA"/>
</dbReference>
<feature type="transmembrane region" description="Helical" evidence="9">
    <location>
        <begin position="432"/>
        <end position="454"/>
    </location>
</feature>
<feature type="transmembrane region" description="Helical" evidence="9">
    <location>
        <begin position="271"/>
        <end position="290"/>
    </location>
</feature>
<gene>
    <name evidence="11" type="ORF">KP509_09G033900</name>
</gene>
<dbReference type="GO" id="GO:0022857">
    <property type="term" value="F:transmembrane transporter activity"/>
    <property type="evidence" value="ECO:0007669"/>
    <property type="project" value="InterPro"/>
</dbReference>
<evidence type="ECO:0000256" key="3">
    <source>
        <dbReference type="ARBA" id="ARBA00022448"/>
    </source>
</evidence>
<dbReference type="InterPro" id="IPR005829">
    <property type="entry name" value="Sugar_transporter_CS"/>
</dbReference>
<dbReference type="GO" id="GO:0005737">
    <property type="term" value="C:cytoplasm"/>
    <property type="evidence" value="ECO:0007669"/>
    <property type="project" value="UniProtKB-ARBA"/>
</dbReference>
<reference evidence="11" key="1">
    <citation type="submission" date="2021-08" db="EMBL/GenBank/DDBJ databases">
        <title>WGS assembly of Ceratopteris richardii.</title>
        <authorList>
            <person name="Marchant D.B."/>
            <person name="Chen G."/>
            <person name="Jenkins J."/>
            <person name="Shu S."/>
            <person name="Leebens-Mack J."/>
            <person name="Grimwood J."/>
            <person name="Schmutz J."/>
            <person name="Soltis P."/>
            <person name="Soltis D."/>
            <person name="Chen Z.-H."/>
        </authorList>
    </citation>
    <scope>NUCLEOTIDE SEQUENCE</scope>
    <source>
        <strain evidence="11">Whitten #5841</strain>
        <tissue evidence="11">Leaf</tissue>
    </source>
</reference>
<feature type="compositionally biased region" description="Low complexity" evidence="8">
    <location>
        <begin position="27"/>
        <end position="48"/>
    </location>
</feature>
<evidence type="ECO:0000259" key="10">
    <source>
        <dbReference type="PROSITE" id="PS50850"/>
    </source>
</evidence>
<evidence type="ECO:0000256" key="9">
    <source>
        <dbReference type="SAM" id="Phobius"/>
    </source>
</evidence>
<dbReference type="GO" id="GO:1904659">
    <property type="term" value="P:D-glucose transmembrane transport"/>
    <property type="evidence" value="ECO:0007669"/>
    <property type="project" value="UniProtKB-ARBA"/>
</dbReference>
<dbReference type="Proteomes" id="UP000825935">
    <property type="component" value="Chromosome 9"/>
</dbReference>
<dbReference type="CDD" id="cd17362">
    <property type="entry name" value="MFS_GLUT10_12_Class3_like"/>
    <property type="match status" value="1"/>
</dbReference>
<dbReference type="OrthoDB" id="6612291at2759"/>
<comment type="similarity">
    <text evidence="2 7">Belongs to the major facilitator superfamily. Sugar transporter (TC 2.A.1.1) family.</text>
</comment>